<dbReference type="OrthoDB" id="466056at2"/>
<organism evidence="2 3">
    <name type="scientific">Enhygromyxa salina</name>
    <dbReference type="NCBI Taxonomy" id="215803"/>
    <lineage>
        <taxon>Bacteria</taxon>
        <taxon>Pseudomonadati</taxon>
        <taxon>Myxococcota</taxon>
        <taxon>Polyangia</taxon>
        <taxon>Nannocystales</taxon>
        <taxon>Nannocystaceae</taxon>
        <taxon>Enhygromyxa</taxon>
    </lineage>
</organism>
<dbReference type="RefSeq" id="WP_106394023.1">
    <property type="nucleotide sequence ID" value="NZ_PVNK01000207.1"/>
</dbReference>
<evidence type="ECO:0000256" key="1">
    <source>
        <dbReference type="SAM" id="Phobius"/>
    </source>
</evidence>
<name>A0A2S9XI77_9BACT</name>
<gene>
    <name evidence="2" type="ORF">ENSA5_47690</name>
</gene>
<feature type="transmembrane region" description="Helical" evidence="1">
    <location>
        <begin position="43"/>
        <end position="67"/>
    </location>
</feature>
<keyword evidence="1" id="KW-1133">Transmembrane helix</keyword>
<dbReference type="EMBL" id="PVNK01000207">
    <property type="protein sequence ID" value="PRP92588.1"/>
    <property type="molecule type" value="Genomic_DNA"/>
</dbReference>
<reference evidence="2 3" key="1">
    <citation type="submission" date="2018-03" db="EMBL/GenBank/DDBJ databases">
        <title>Draft Genome Sequences of the Obligatory Marine Myxobacteria Enhygromyxa salina SWB005.</title>
        <authorList>
            <person name="Poehlein A."/>
            <person name="Moghaddam J.A."/>
            <person name="Harms H."/>
            <person name="Alanjari M."/>
            <person name="Koenig G.M."/>
            <person name="Daniel R."/>
            <person name="Schaeberle T.F."/>
        </authorList>
    </citation>
    <scope>NUCLEOTIDE SEQUENCE [LARGE SCALE GENOMIC DNA]</scope>
    <source>
        <strain evidence="2 3">SWB005</strain>
    </source>
</reference>
<keyword evidence="1" id="KW-0472">Membrane</keyword>
<accession>A0A2S9XI77</accession>
<dbReference type="InterPro" id="IPR032820">
    <property type="entry name" value="ATPase_put"/>
</dbReference>
<feature type="transmembrane region" description="Helical" evidence="1">
    <location>
        <begin position="79"/>
        <end position="98"/>
    </location>
</feature>
<dbReference type="Proteomes" id="UP000237968">
    <property type="component" value="Unassembled WGS sequence"/>
</dbReference>
<protein>
    <submittedName>
        <fullName evidence="2">Putative F0F1-ATPase subunit</fullName>
    </submittedName>
</protein>
<evidence type="ECO:0000313" key="3">
    <source>
        <dbReference type="Proteomes" id="UP000237968"/>
    </source>
</evidence>
<dbReference type="Pfam" id="PF09527">
    <property type="entry name" value="ATPase_gene1"/>
    <property type="match status" value="1"/>
</dbReference>
<keyword evidence="1" id="KW-0812">Transmembrane</keyword>
<comment type="caution">
    <text evidence="2">The sequence shown here is derived from an EMBL/GenBank/DDBJ whole genome shotgun (WGS) entry which is preliminary data.</text>
</comment>
<sequence length="106" mass="11416">MNPSEHERGSDPPGDPHTREMAAAIVELEALERNAMTRRGRNLWVQVSRVGTLGWLIALPIVGGALLGSIVDRHLGTGLTFTLALLVVGVALAGFGLWRHAQELDD</sequence>
<keyword evidence="3" id="KW-1185">Reference proteome</keyword>
<dbReference type="AlphaFoldDB" id="A0A2S9XI77"/>
<evidence type="ECO:0000313" key="2">
    <source>
        <dbReference type="EMBL" id="PRP92588.1"/>
    </source>
</evidence>
<proteinExistence type="predicted"/>